<evidence type="ECO:0000313" key="8">
    <source>
        <dbReference type="Proteomes" id="UP000006276"/>
    </source>
</evidence>
<dbReference type="HOGENOM" id="CLU_022017_0_2_10"/>
<dbReference type="PANTHER" id="PTHR30250:SF11">
    <property type="entry name" value="O-ANTIGEN TRANSPORTER-RELATED"/>
    <property type="match status" value="1"/>
</dbReference>
<evidence type="ECO:0000256" key="3">
    <source>
        <dbReference type="ARBA" id="ARBA00022692"/>
    </source>
</evidence>
<feature type="transmembrane region" description="Helical" evidence="6">
    <location>
        <begin position="50"/>
        <end position="75"/>
    </location>
</feature>
<dbReference type="Proteomes" id="UP000006276">
    <property type="component" value="Chromosome"/>
</dbReference>
<feature type="transmembrane region" description="Helical" evidence="6">
    <location>
        <begin position="124"/>
        <end position="142"/>
    </location>
</feature>
<dbReference type="InterPro" id="IPR050833">
    <property type="entry name" value="Poly_Biosynth_Transport"/>
</dbReference>
<feature type="transmembrane region" description="Helical" evidence="6">
    <location>
        <begin position="267"/>
        <end position="284"/>
    </location>
</feature>
<keyword evidence="2" id="KW-1003">Cell membrane</keyword>
<feature type="transmembrane region" description="Helical" evidence="6">
    <location>
        <begin position="96"/>
        <end position="118"/>
    </location>
</feature>
<organism evidence="7 8">
    <name type="scientific">Riemerella anatipestifer RA-CH-1</name>
    <dbReference type="NCBI Taxonomy" id="1228997"/>
    <lineage>
        <taxon>Bacteria</taxon>
        <taxon>Pseudomonadati</taxon>
        <taxon>Bacteroidota</taxon>
        <taxon>Flavobacteriia</taxon>
        <taxon>Flavobacteriales</taxon>
        <taxon>Weeksellaceae</taxon>
        <taxon>Riemerella</taxon>
    </lineage>
</organism>
<evidence type="ECO:0000313" key="7">
    <source>
        <dbReference type="EMBL" id="AFR35726.1"/>
    </source>
</evidence>
<dbReference type="AlphaFoldDB" id="J9QTD4"/>
<dbReference type="EMBL" id="CP003787">
    <property type="protein sequence ID" value="AFR35726.1"/>
    <property type="molecule type" value="Genomic_DNA"/>
</dbReference>
<dbReference type="PANTHER" id="PTHR30250">
    <property type="entry name" value="PST FAMILY PREDICTED COLANIC ACID TRANSPORTER"/>
    <property type="match status" value="1"/>
</dbReference>
<evidence type="ECO:0000256" key="5">
    <source>
        <dbReference type="ARBA" id="ARBA00023136"/>
    </source>
</evidence>
<feature type="transmembrane region" description="Helical" evidence="6">
    <location>
        <begin position="364"/>
        <end position="382"/>
    </location>
</feature>
<keyword evidence="8" id="KW-1185">Reference proteome</keyword>
<keyword evidence="3 6" id="KW-0812">Transmembrane</keyword>
<dbReference type="PATRIC" id="fig|1228997.3.peg.1123"/>
<comment type="subcellular location">
    <subcellularLocation>
        <location evidence="1">Cell membrane</location>
        <topology evidence="1">Multi-pass membrane protein</topology>
    </subcellularLocation>
</comment>
<dbReference type="KEGG" id="rag:B739_1128"/>
<sequence length="419" mass="48859">MKRIRNILKNKDYKALIENIVSLGVLQFVNLVLPLLVLPYMLRTVGFEKYGIIVVAASLVMYFQSLTDYSFAITATRDVAVFRDSKKKLDLIFSKVMSIKFFFLFLSLIIIAIFSFLVPKFFEYRYIIYFSMLMLVGNVLFPDWYFQGIEKMKYITMINAFVKVLFTVLVFVFIKNENDYWIYPLLQSLGYIIAGLVGLFIVIRKHNIKFYVIGWRRVRRTIQVNFPVFINQFMPVLYNNTSSFLLGMMVSNSAAGLFNSLKKVVDMAIMLIEVISRAFFPFLNRQKHFFLKYRKMMLSLGVLMVILILLFSKLIFRCLSITYVNSFWILLTLSLGIIGIAMYNIYGTNYLIIKRKDKLVMKNTFLVSVVGFVLSFPLIYSFEIMGGALSLSFSRFFLGVGVVYLYHKLKKKNENSYTL</sequence>
<proteinExistence type="predicted"/>
<dbReference type="RefSeq" id="WP_014938075.1">
    <property type="nucleotide sequence ID" value="NC_018609.1"/>
</dbReference>
<feature type="transmembrane region" description="Helical" evidence="6">
    <location>
        <begin position="388"/>
        <end position="406"/>
    </location>
</feature>
<name>J9QTD4_RIEAN</name>
<evidence type="ECO:0000256" key="6">
    <source>
        <dbReference type="SAM" id="Phobius"/>
    </source>
</evidence>
<feature type="transmembrane region" description="Helical" evidence="6">
    <location>
        <begin position="20"/>
        <end position="38"/>
    </location>
</feature>
<dbReference type="GO" id="GO:0005886">
    <property type="term" value="C:plasma membrane"/>
    <property type="evidence" value="ECO:0007669"/>
    <property type="project" value="UniProtKB-SubCell"/>
</dbReference>
<evidence type="ECO:0000256" key="1">
    <source>
        <dbReference type="ARBA" id="ARBA00004651"/>
    </source>
</evidence>
<feature type="transmembrane region" description="Helical" evidence="6">
    <location>
        <begin position="154"/>
        <end position="174"/>
    </location>
</feature>
<evidence type="ECO:0000256" key="2">
    <source>
        <dbReference type="ARBA" id="ARBA00022475"/>
    </source>
</evidence>
<feature type="transmembrane region" description="Helical" evidence="6">
    <location>
        <begin position="180"/>
        <end position="203"/>
    </location>
</feature>
<feature type="transmembrane region" description="Helical" evidence="6">
    <location>
        <begin position="328"/>
        <end position="352"/>
    </location>
</feature>
<protein>
    <submittedName>
        <fullName evidence="7">Uncharacterized protein</fullName>
    </submittedName>
</protein>
<gene>
    <name evidence="7" type="ORF">B739_1128</name>
</gene>
<reference evidence="7 8" key="1">
    <citation type="submission" date="2012-09" db="EMBL/GenBank/DDBJ databases">
        <title>Riemerella anatipestifer vaccine strains.</title>
        <authorList>
            <person name="Chun C.A."/>
            <person name="Shu W.M."/>
            <person name="Kang Z.D."/>
            <person name="Jia W.X."/>
        </authorList>
    </citation>
    <scope>NUCLEOTIDE SEQUENCE [LARGE SCALE GENOMIC DNA]</scope>
    <source>
        <strain evidence="7 8">RA-CH-1</strain>
    </source>
</reference>
<accession>J9QTD4</accession>
<keyword evidence="4 6" id="KW-1133">Transmembrane helix</keyword>
<feature type="transmembrane region" description="Helical" evidence="6">
    <location>
        <begin position="224"/>
        <end position="247"/>
    </location>
</feature>
<dbReference type="InterPro" id="IPR002797">
    <property type="entry name" value="Polysacc_synth"/>
</dbReference>
<feature type="transmembrane region" description="Helical" evidence="6">
    <location>
        <begin position="296"/>
        <end position="316"/>
    </location>
</feature>
<dbReference type="Pfam" id="PF01943">
    <property type="entry name" value="Polysacc_synt"/>
    <property type="match status" value="1"/>
</dbReference>
<evidence type="ECO:0000256" key="4">
    <source>
        <dbReference type="ARBA" id="ARBA00022989"/>
    </source>
</evidence>
<keyword evidence="5 6" id="KW-0472">Membrane</keyword>